<dbReference type="WBParaSite" id="HPBE_0001527701-mRNA-1">
    <property type="protein sequence ID" value="HPBE_0001527701-mRNA-1"/>
    <property type="gene ID" value="HPBE_0001527701"/>
</dbReference>
<keyword evidence="2" id="KW-1185">Reference proteome</keyword>
<dbReference type="AlphaFoldDB" id="A0A183G201"/>
<protein>
    <submittedName>
        <fullName evidence="1 3">Uncharacterized protein</fullName>
    </submittedName>
</protein>
<evidence type="ECO:0000313" key="2">
    <source>
        <dbReference type="Proteomes" id="UP000050761"/>
    </source>
</evidence>
<reference evidence="1 2" key="1">
    <citation type="submission" date="2018-11" db="EMBL/GenBank/DDBJ databases">
        <authorList>
            <consortium name="Pathogen Informatics"/>
        </authorList>
    </citation>
    <scope>NUCLEOTIDE SEQUENCE [LARGE SCALE GENOMIC DNA]</scope>
</reference>
<accession>A0A3P7ZPD8</accession>
<evidence type="ECO:0000313" key="1">
    <source>
        <dbReference type="EMBL" id="VDP02302.1"/>
    </source>
</evidence>
<sequence>MRNGSSRSYRHPCIGVVVRSRRRQRESCHMRLGFIKTEVGEEVDDAGVCCRRGAEREVGFREVEGSLDDFDVDGCGSEIWASAREVLGSVVRGKERKWRTGNVFESEYRAACDGGIAGYEALSVTSLIIAPKMRTQWVITAWVTVMAVPKNE</sequence>
<name>A0A183G201_HELPZ</name>
<gene>
    <name evidence="1" type="ORF">HPBE_LOCUS15276</name>
</gene>
<proteinExistence type="predicted"/>
<dbReference type="EMBL" id="UZAH01028778">
    <property type="protein sequence ID" value="VDP02302.1"/>
    <property type="molecule type" value="Genomic_DNA"/>
</dbReference>
<evidence type="ECO:0000313" key="3">
    <source>
        <dbReference type="WBParaSite" id="HPBE_0001527701-mRNA-1"/>
    </source>
</evidence>
<accession>A0A183G201</accession>
<dbReference type="Proteomes" id="UP000050761">
    <property type="component" value="Unassembled WGS sequence"/>
</dbReference>
<reference evidence="3" key="2">
    <citation type="submission" date="2019-09" db="UniProtKB">
        <authorList>
            <consortium name="WormBaseParasite"/>
        </authorList>
    </citation>
    <scope>IDENTIFICATION</scope>
</reference>
<organism evidence="2 3">
    <name type="scientific">Heligmosomoides polygyrus</name>
    <name type="common">Parasitic roundworm</name>
    <dbReference type="NCBI Taxonomy" id="6339"/>
    <lineage>
        <taxon>Eukaryota</taxon>
        <taxon>Metazoa</taxon>
        <taxon>Ecdysozoa</taxon>
        <taxon>Nematoda</taxon>
        <taxon>Chromadorea</taxon>
        <taxon>Rhabditida</taxon>
        <taxon>Rhabditina</taxon>
        <taxon>Rhabditomorpha</taxon>
        <taxon>Strongyloidea</taxon>
        <taxon>Heligmosomidae</taxon>
        <taxon>Heligmosomoides</taxon>
    </lineage>
</organism>